<dbReference type="GO" id="GO:0008773">
    <property type="term" value="F:[protein-PII] uridylyltransferase activity"/>
    <property type="evidence" value="ECO:0007669"/>
    <property type="project" value="InterPro"/>
</dbReference>
<dbReference type="InterPro" id="IPR005105">
    <property type="entry name" value="GlnD_Uridyltrans_N"/>
</dbReference>
<dbReference type="SUPFAM" id="SSF56349">
    <property type="entry name" value="DNA breaking-rejoining enzymes"/>
    <property type="match status" value="1"/>
</dbReference>
<dbReference type="InterPro" id="IPR013762">
    <property type="entry name" value="Integrase-like_cat_sf"/>
</dbReference>
<dbReference type="GO" id="GO:0006310">
    <property type="term" value="P:DNA recombination"/>
    <property type="evidence" value="ECO:0007669"/>
    <property type="project" value="UniProtKB-KW"/>
</dbReference>
<feature type="domain" description="Protein-PII uridylyltransferase N-terminal" evidence="3">
    <location>
        <begin position="108"/>
        <end position="194"/>
    </location>
</feature>
<dbReference type="Gene3D" id="1.10.443.10">
    <property type="entry name" value="Intergrase catalytic core"/>
    <property type="match status" value="1"/>
</dbReference>
<dbReference type="PANTHER" id="PTHR19959">
    <property type="entry name" value="KINESIN LIGHT CHAIN"/>
    <property type="match status" value="1"/>
</dbReference>
<dbReference type="OrthoDB" id="10260758at2759"/>
<evidence type="ECO:0000313" key="5">
    <source>
        <dbReference type="RefSeq" id="XP_019618607.1"/>
    </source>
</evidence>
<dbReference type="Pfam" id="PF03445">
    <property type="entry name" value="DUF294"/>
    <property type="match status" value="1"/>
</dbReference>
<evidence type="ECO:0000256" key="1">
    <source>
        <dbReference type="ARBA" id="ARBA00023172"/>
    </source>
</evidence>
<reference evidence="5" key="1">
    <citation type="submission" date="2025-08" db="UniProtKB">
        <authorList>
            <consortium name="RefSeq"/>
        </authorList>
    </citation>
    <scope>IDENTIFICATION</scope>
    <source>
        <tissue evidence="5">Gonad</tissue>
    </source>
</reference>
<evidence type="ECO:0000313" key="4">
    <source>
        <dbReference type="Proteomes" id="UP000515135"/>
    </source>
</evidence>
<organism evidence="4 5">
    <name type="scientific">Branchiostoma belcheri</name>
    <name type="common">Amphioxus</name>
    <dbReference type="NCBI Taxonomy" id="7741"/>
    <lineage>
        <taxon>Eukaryota</taxon>
        <taxon>Metazoa</taxon>
        <taxon>Chordata</taxon>
        <taxon>Cephalochordata</taxon>
        <taxon>Leptocardii</taxon>
        <taxon>Amphioxiformes</taxon>
        <taxon>Branchiostomatidae</taxon>
        <taxon>Branchiostoma</taxon>
    </lineage>
</organism>
<name>A0A6P4YIS4_BRABE</name>
<dbReference type="Proteomes" id="UP000515135">
    <property type="component" value="Unplaced"/>
</dbReference>
<accession>A0A6P4YIS4</accession>
<dbReference type="KEGG" id="bbel:109465665"/>
<gene>
    <name evidence="5" type="primary">LOC109465665</name>
</gene>
<dbReference type="PANTHER" id="PTHR19959:SF119">
    <property type="entry name" value="FUNGAL LIPASE-LIKE DOMAIN-CONTAINING PROTEIN"/>
    <property type="match status" value="1"/>
</dbReference>
<keyword evidence="4" id="KW-1185">Reference proteome</keyword>
<proteinExistence type="predicted"/>
<sequence length="713" mass="80294">MGDVYLDRGTVSRNGSDFTKASALYNSALVRCQDPDNTQALLHRIKRTEKVFLEKVGGVKEAVSSIVEADLTHKSQLQDIRSECDTRLQEIQKLCNYDQGDQKSEETLAAERRRAVAVRRLYHDTTIKIKQFISDLLQECFGLLGDPPCPYAVIGLGSMAREEMTPFSDFEFAILVDESKEEKSNARYFRVLTYLLHLKILNLQETILPAMAIRSLNNFVSGDPAENWFYDSVMPQGFAFDGAMPWACKTAIGRGPYKNKPALEYIRTPGGMAELQKEEEDHVADVLRKVCLITGDQRLVNQYERLVNQYLDSPSHVKGLSVRTERALRTLCTDMETFNIHRIPRRAEPFSVKKFVYRLTSLVVDSLGLLVGSDEKTAAAILSEMTNQTIIHKVNGHHLQVAAAIADETRMRTYIANGGQKELASFWPTSPVTDYAGAPIFRDIESGAMHRFFKTTFALQSFLTTSVHHEEQYKEFEIIHRPDTAHLTKEKALSVVSNLFHKLRKSELYEDEPSRVVEVVELRRPEVEGQAISGMFNHTFGKTLRGGSANAFPILAGKDNATCPVRALQVYIRIARALGISFEKGYLFRTVSKDSKILNEPFTYDAAQYRFRAYLREIGEYNGDTLHGVRTASAITMALGGADAASLMTHVGWKSKSTAERYLRLDRVCHENSPAAILHDEVSKEPKKDGQEQTGAGPFYSSRNYGRLRPVFE</sequence>
<dbReference type="GO" id="GO:0015074">
    <property type="term" value="P:DNA integration"/>
    <property type="evidence" value="ECO:0007669"/>
    <property type="project" value="InterPro"/>
</dbReference>
<feature type="region of interest" description="Disordered" evidence="2">
    <location>
        <begin position="678"/>
        <end position="713"/>
    </location>
</feature>
<dbReference type="AlphaFoldDB" id="A0A6P4YIS4"/>
<evidence type="ECO:0000259" key="3">
    <source>
        <dbReference type="Pfam" id="PF03445"/>
    </source>
</evidence>
<feature type="compositionally biased region" description="Basic and acidic residues" evidence="2">
    <location>
        <begin position="678"/>
        <end position="691"/>
    </location>
</feature>
<dbReference type="GO" id="GO:0003677">
    <property type="term" value="F:DNA binding"/>
    <property type="evidence" value="ECO:0007669"/>
    <property type="project" value="InterPro"/>
</dbReference>
<dbReference type="InterPro" id="IPR043519">
    <property type="entry name" value="NT_sf"/>
</dbReference>
<keyword evidence="1" id="KW-0233">DNA recombination</keyword>
<dbReference type="InterPro" id="IPR011010">
    <property type="entry name" value="DNA_brk_join_enz"/>
</dbReference>
<evidence type="ECO:0000256" key="2">
    <source>
        <dbReference type="SAM" id="MobiDB-lite"/>
    </source>
</evidence>
<dbReference type="GeneID" id="109465665"/>
<dbReference type="RefSeq" id="XP_019618607.1">
    <property type="nucleotide sequence ID" value="XM_019763048.1"/>
</dbReference>
<dbReference type="SUPFAM" id="SSF81301">
    <property type="entry name" value="Nucleotidyltransferase"/>
    <property type="match status" value="1"/>
</dbReference>
<protein>
    <submittedName>
        <fullName evidence="5">Uncharacterized protein LOC109465665</fullName>
    </submittedName>
</protein>